<dbReference type="VEuPathDB" id="FungiDB:BCV72DRAFT_330837"/>
<proteinExistence type="predicted"/>
<dbReference type="Proteomes" id="UP000242414">
    <property type="component" value="Unassembled WGS sequence"/>
</dbReference>
<dbReference type="EMBL" id="KV921943">
    <property type="protein sequence ID" value="ORE05497.1"/>
    <property type="molecule type" value="Genomic_DNA"/>
</dbReference>
<gene>
    <name evidence="1" type="ORF">BCV72DRAFT_330837</name>
</gene>
<reference evidence="1" key="1">
    <citation type="journal article" date="2016" name="Proc. Natl. Acad. Sci. U.S.A.">
        <title>Lipid metabolic changes in an early divergent fungus govern the establishment of a mutualistic symbiosis with endobacteria.</title>
        <authorList>
            <person name="Lastovetsky O.A."/>
            <person name="Gaspar M.L."/>
            <person name="Mondo S.J."/>
            <person name="LaButti K.M."/>
            <person name="Sandor L."/>
            <person name="Grigoriev I.V."/>
            <person name="Henry S.A."/>
            <person name="Pawlowska T.E."/>
        </authorList>
    </citation>
    <scope>NUCLEOTIDE SEQUENCE [LARGE SCALE GENOMIC DNA]</scope>
    <source>
        <strain evidence="1">ATCC 52814</strain>
    </source>
</reference>
<evidence type="ECO:0000313" key="1">
    <source>
        <dbReference type="EMBL" id="ORE05497.1"/>
    </source>
</evidence>
<dbReference type="AlphaFoldDB" id="A0A1X0R0D9"/>
<organism evidence="1">
    <name type="scientific">Rhizopus microsporus var. microsporus</name>
    <dbReference type="NCBI Taxonomy" id="86635"/>
    <lineage>
        <taxon>Eukaryota</taxon>
        <taxon>Fungi</taxon>
        <taxon>Fungi incertae sedis</taxon>
        <taxon>Mucoromycota</taxon>
        <taxon>Mucoromycotina</taxon>
        <taxon>Mucoromycetes</taxon>
        <taxon>Mucorales</taxon>
        <taxon>Mucorineae</taxon>
        <taxon>Rhizopodaceae</taxon>
        <taxon>Rhizopus</taxon>
    </lineage>
</organism>
<protein>
    <submittedName>
        <fullName evidence="1">Uncharacterized protein</fullName>
    </submittedName>
</protein>
<name>A0A1X0R0D9_RHIZD</name>
<accession>A0A1X0R0D9</accession>
<sequence length="177" mass="19914">MTKGGAERNVVLAIEALFPALKDLDIGHLRESEFAASFIHPLVQALLSCENDDKVARCTNTLPDNGTDVNRRSDYKVMMYDQYQPSYRTCFRGIKGEGSSDTLSIMNFYRLGVFAKLEMVSSNINGVLCFQALGTSIILHNGPYVFHHLCICSTCNHYNTKDQKQYHVNDEHFGLPL</sequence>
<dbReference type="OrthoDB" id="2281596at2759"/>